<evidence type="ECO:0000313" key="3">
    <source>
        <dbReference type="Proteomes" id="UP001319180"/>
    </source>
</evidence>
<sequence>MSTIRKPLHTDSVSHADNDALQRLKFATEIADNILHHIAHSNESIVLGIHGPWGSGKSNLLHFIKDRIRKDALFVERVEPVPKKKTRWGRKKDAQPPVQPKKKFYVLEFNPWIFSGKEQLHLAFLNEFALKVQSSAQEIRNYIDKNVQKYRWVQEMGLAGKVLAGFSQMFSETSVDNLKIETNKVLLAEDTHVVVILDDIDRLTPSEMLEVFQLIKLNANFANTVFVISFDKKIVSQAIKNILEFDGDDYLEKIIQVDYSLPAIPDETLEELFISMLGETLGPDSDFETGSLNIAWLMHGLRYYFRNMRDLKRYFNSLAFRLPAIREHIDLHDFILIEAIRLFDFASYEMIRDHYKESLQFAERRYHADALYELPDGTRELYAYLFTNGRNIGLSAGRKFPIHDPEFFDRYFTFSVSKQDVHEKQFQDFTLHPPARSGMVKTLVRDGKIDFLLGRIVSKGKDMKVVDVSDALTSLIRVWSDFRDEFPQHWRTVWDAVKALLTTIPDQNAAYKMLFDEIMISTSELSPARFVFHYVLLENIYQDDEKNIDPQLGPVKELLMENKKRLEVKFLQQLESTYSQFFFHNTHHPLYSRIFFPSLARLNPTKYTEQLSNLLSNNDETSFIDFLKLAIFVDPKEKTISGIDRVFLKKTIIQELEPRFEEKLMKLNPNVLSEGDGMIVKYMQQHY</sequence>
<dbReference type="Gene3D" id="3.40.50.300">
    <property type="entry name" value="P-loop containing nucleotide triphosphate hydrolases"/>
    <property type="match status" value="1"/>
</dbReference>
<protein>
    <submittedName>
        <fullName evidence="2">KAP family NTPase</fullName>
    </submittedName>
</protein>
<dbReference type="InterPro" id="IPR011646">
    <property type="entry name" value="KAP_P-loop"/>
</dbReference>
<feature type="domain" description="KAP NTPase" evidence="1">
    <location>
        <begin position="29"/>
        <end position="320"/>
    </location>
</feature>
<dbReference type="EMBL" id="JAHESC010000077">
    <property type="protein sequence ID" value="MBT1690654.1"/>
    <property type="molecule type" value="Genomic_DNA"/>
</dbReference>
<name>A0AAP2DF77_9BACT</name>
<reference evidence="2 3" key="1">
    <citation type="submission" date="2021-05" db="EMBL/GenBank/DDBJ databases">
        <title>A Polyphasic approach of four new species of the genus Ohtaekwangia: Ohtaekwangia histidinii sp. nov., Ohtaekwangia cretensis sp. nov., Ohtaekwangia indiensis sp. nov., Ohtaekwangia reichenbachii sp. nov. from diverse environment.</title>
        <authorList>
            <person name="Octaviana S."/>
        </authorList>
    </citation>
    <scope>NUCLEOTIDE SEQUENCE [LARGE SCALE GENOMIC DNA]</scope>
    <source>
        <strain evidence="2 3">PWU37</strain>
    </source>
</reference>
<evidence type="ECO:0000259" key="1">
    <source>
        <dbReference type="Pfam" id="PF07693"/>
    </source>
</evidence>
<organism evidence="2 3">
    <name type="scientific">Dawidia soli</name>
    <dbReference type="NCBI Taxonomy" id="2782352"/>
    <lineage>
        <taxon>Bacteria</taxon>
        <taxon>Pseudomonadati</taxon>
        <taxon>Bacteroidota</taxon>
        <taxon>Cytophagia</taxon>
        <taxon>Cytophagales</taxon>
        <taxon>Chryseotaleaceae</taxon>
        <taxon>Dawidia</taxon>
    </lineage>
</organism>
<dbReference type="Proteomes" id="UP001319180">
    <property type="component" value="Unassembled WGS sequence"/>
</dbReference>
<evidence type="ECO:0000313" key="2">
    <source>
        <dbReference type="EMBL" id="MBT1690654.1"/>
    </source>
</evidence>
<dbReference type="InterPro" id="IPR052754">
    <property type="entry name" value="NTPase_KAP_P-loop"/>
</dbReference>
<dbReference type="RefSeq" id="WP_254094312.1">
    <property type="nucleotide sequence ID" value="NZ_JAHESC010000077.1"/>
</dbReference>
<dbReference type="PANTHER" id="PTHR22674:SF6">
    <property type="entry name" value="NTPASE KAP FAMILY P-LOOP DOMAIN-CONTAINING PROTEIN 1"/>
    <property type="match status" value="1"/>
</dbReference>
<gene>
    <name evidence="2" type="ORF">KK078_29080</name>
</gene>
<proteinExistence type="predicted"/>
<dbReference type="InterPro" id="IPR027417">
    <property type="entry name" value="P-loop_NTPase"/>
</dbReference>
<dbReference type="Pfam" id="PF07693">
    <property type="entry name" value="KAP_NTPase"/>
    <property type="match status" value="1"/>
</dbReference>
<dbReference type="PANTHER" id="PTHR22674">
    <property type="entry name" value="NTPASE, KAP FAMILY P-LOOP DOMAIN-CONTAINING 1"/>
    <property type="match status" value="1"/>
</dbReference>
<dbReference type="AlphaFoldDB" id="A0AAP2DF77"/>
<comment type="caution">
    <text evidence="2">The sequence shown here is derived from an EMBL/GenBank/DDBJ whole genome shotgun (WGS) entry which is preliminary data.</text>
</comment>
<dbReference type="SUPFAM" id="SSF52540">
    <property type="entry name" value="P-loop containing nucleoside triphosphate hydrolases"/>
    <property type="match status" value="1"/>
</dbReference>
<keyword evidence="3" id="KW-1185">Reference proteome</keyword>
<accession>A0AAP2DF77</accession>